<reference evidence="1" key="1">
    <citation type="submission" date="2015-04" db="UniProtKB">
        <authorList>
            <consortium name="EnsemblPlants"/>
        </authorList>
    </citation>
    <scope>IDENTIFICATION</scope>
</reference>
<proteinExistence type="predicted"/>
<dbReference type="EnsemblPlants" id="OMERI06G11880.1">
    <property type="protein sequence ID" value="OMERI06G11880.1"/>
    <property type="gene ID" value="OMERI06G11880"/>
</dbReference>
<dbReference type="Proteomes" id="UP000008021">
    <property type="component" value="Chromosome 6"/>
</dbReference>
<dbReference type="STRING" id="40149.A0A0E0E099"/>
<reference evidence="1" key="2">
    <citation type="submission" date="2018-05" db="EMBL/GenBank/DDBJ databases">
        <title>OmerRS3 (Oryza meridionalis Reference Sequence Version 3).</title>
        <authorList>
            <person name="Zhang J."/>
            <person name="Kudrna D."/>
            <person name="Lee S."/>
            <person name="Talag J."/>
            <person name="Welchert J."/>
            <person name="Wing R.A."/>
        </authorList>
    </citation>
    <scope>NUCLEOTIDE SEQUENCE [LARGE SCALE GENOMIC DNA]</scope>
    <source>
        <strain evidence="1">cv. OR44</strain>
    </source>
</reference>
<name>A0A0E0E099_9ORYZ</name>
<dbReference type="AlphaFoldDB" id="A0A0E0E099"/>
<protein>
    <submittedName>
        <fullName evidence="1">Uncharacterized protein</fullName>
    </submittedName>
</protein>
<accession>A0A0E0E099</accession>
<evidence type="ECO:0000313" key="2">
    <source>
        <dbReference type="Proteomes" id="UP000008021"/>
    </source>
</evidence>
<keyword evidence="2" id="KW-1185">Reference proteome</keyword>
<organism evidence="1">
    <name type="scientific">Oryza meridionalis</name>
    <dbReference type="NCBI Taxonomy" id="40149"/>
    <lineage>
        <taxon>Eukaryota</taxon>
        <taxon>Viridiplantae</taxon>
        <taxon>Streptophyta</taxon>
        <taxon>Embryophyta</taxon>
        <taxon>Tracheophyta</taxon>
        <taxon>Spermatophyta</taxon>
        <taxon>Magnoliopsida</taxon>
        <taxon>Liliopsida</taxon>
        <taxon>Poales</taxon>
        <taxon>Poaceae</taxon>
        <taxon>BOP clade</taxon>
        <taxon>Oryzoideae</taxon>
        <taxon>Oryzeae</taxon>
        <taxon>Oryzinae</taxon>
        <taxon>Oryza</taxon>
    </lineage>
</organism>
<dbReference type="HOGENOM" id="CLU_2337169_0_0_1"/>
<sequence length="98" mass="10358">MEGRAAAAPISQFGLRKCFGCQLAAMVLRPTYMSVSTRTTAANEVLDGSCYADNHARHYSDSTLILPEQKAHSKSATVTATIGGGRGRRELAAVDGTL</sequence>
<dbReference type="Gramene" id="OMERI06G11880.1">
    <property type="protein sequence ID" value="OMERI06G11880.1"/>
    <property type="gene ID" value="OMERI06G11880"/>
</dbReference>
<evidence type="ECO:0000313" key="1">
    <source>
        <dbReference type="EnsemblPlants" id="OMERI06G11880.1"/>
    </source>
</evidence>